<dbReference type="AlphaFoldDB" id="A0A380QNY1"/>
<protein>
    <recommendedName>
        <fullName evidence="1">UPF0306 protein NCTC10476_01633</fullName>
    </recommendedName>
</protein>
<dbReference type="NCBIfam" id="NF002900">
    <property type="entry name" value="PRK03467.1"/>
    <property type="match status" value="1"/>
</dbReference>
<reference evidence="2 3" key="1">
    <citation type="submission" date="2018-06" db="EMBL/GenBank/DDBJ databases">
        <authorList>
            <consortium name="Pathogen Informatics"/>
            <person name="Doyle S."/>
        </authorList>
    </citation>
    <scope>NUCLEOTIDE SEQUENCE [LARGE SCALE GENOMIC DNA]</scope>
    <source>
        <strain evidence="2 3">NCTC10476</strain>
    </source>
</reference>
<keyword evidence="3" id="KW-1185">Reference proteome</keyword>
<name>A0A380QNY1_YERRU</name>
<dbReference type="HAMAP" id="MF_00764">
    <property type="entry name" value="UPF0306"/>
    <property type="match status" value="1"/>
</dbReference>
<dbReference type="Gene3D" id="2.30.110.10">
    <property type="entry name" value="Electron Transport, Fmn-binding Protein, Chain A"/>
    <property type="match status" value="1"/>
</dbReference>
<proteinExistence type="inferred from homology"/>
<gene>
    <name evidence="2" type="ORF">NCTC10476_01633</name>
</gene>
<dbReference type="OrthoDB" id="8447155at2"/>
<organism evidence="2 3">
    <name type="scientific">Yersinia ruckeri</name>
    <dbReference type="NCBI Taxonomy" id="29486"/>
    <lineage>
        <taxon>Bacteria</taxon>
        <taxon>Pseudomonadati</taxon>
        <taxon>Pseudomonadota</taxon>
        <taxon>Gammaproteobacteria</taxon>
        <taxon>Enterobacterales</taxon>
        <taxon>Yersiniaceae</taxon>
        <taxon>Yersinia</taxon>
    </lineage>
</organism>
<dbReference type="SUPFAM" id="SSF50475">
    <property type="entry name" value="FMN-binding split barrel"/>
    <property type="match status" value="1"/>
</dbReference>
<dbReference type="EMBL" id="UHJG01000001">
    <property type="protein sequence ID" value="SUQ00350.1"/>
    <property type="molecule type" value="Genomic_DNA"/>
</dbReference>
<accession>A0A380QNY1</accession>
<evidence type="ECO:0000313" key="2">
    <source>
        <dbReference type="EMBL" id="SUQ00350.1"/>
    </source>
</evidence>
<comment type="similarity">
    <text evidence="1">Belongs to the UPF0306 family.</text>
</comment>
<sequence>MQSVLVTSRIFAQFAAKDGCDSAIFSAALQLHCLGCPEENRVNNPDDLQVISQFLQKQHVLTLCAAHAGEMWCANCFYVFDGQQMALYLMTERHTRHSELMQHNPRVVGTIATQARSVALIKGVQYCGDIKLLSDEADNLARQRYCKRFPIATLASAPIWQLDLQEIKMTNNTLGFGKKLYWMRDPA</sequence>
<dbReference type="STRING" id="29486.UGYR_12155"/>
<evidence type="ECO:0000256" key="1">
    <source>
        <dbReference type="HAMAP-Rule" id="MF_00764"/>
    </source>
</evidence>
<dbReference type="InterPro" id="IPR012349">
    <property type="entry name" value="Split_barrel_FMN-bd"/>
</dbReference>
<evidence type="ECO:0000313" key="3">
    <source>
        <dbReference type="Proteomes" id="UP000255169"/>
    </source>
</evidence>
<dbReference type="Proteomes" id="UP000255169">
    <property type="component" value="Unassembled WGS sequence"/>
</dbReference>
<dbReference type="InterPro" id="IPR011194">
    <property type="entry name" value="UPF0306"/>
</dbReference>